<dbReference type="PANTHER" id="PTHR47843">
    <property type="entry name" value="BTB DOMAIN-CONTAINING PROTEIN-RELATED"/>
    <property type="match status" value="1"/>
</dbReference>
<evidence type="ECO:0000256" key="1">
    <source>
        <dbReference type="SAM" id="MobiDB-lite"/>
    </source>
</evidence>
<protein>
    <recommendedName>
        <fullName evidence="2">BTB domain-containing protein</fullName>
    </recommendedName>
</protein>
<organism evidence="3 4">
    <name type="scientific">Aaosphaeria arxii CBS 175.79</name>
    <dbReference type="NCBI Taxonomy" id="1450172"/>
    <lineage>
        <taxon>Eukaryota</taxon>
        <taxon>Fungi</taxon>
        <taxon>Dikarya</taxon>
        <taxon>Ascomycota</taxon>
        <taxon>Pezizomycotina</taxon>
        <taxon>Dothideomycetes</taxon>
        <taxon>Pleosporomycetidae</taxon>
        <taxon>Pleosporales</taxon>
        <taxon>Pleosporales incertae sedis</taxon>
        <taxon>Aaosphaeria</taxon>
    </lineage>
</organism>
<dbReference type="EMBL" id="ML978072">
    <property type="protein sequence ID" value="KAF2012651.1"/>
    <property type="molecule type" value="Genomic_DNA"/>
</dbReference>
<dbReference type="Proteomes" id="UP000799778">
    <property type="component" value="Unassembled WGS sequence"/>
</dbReference>
<dbReference type="AlphaFoldDB" id="A0A6A5XIJ6"/>
<dbReference type="SUPFAM" id="SSF54695">
    <property type="entry name" value="POZ domain"/>
    <property type="match status" value="1"/>
</dbReference>
<sequence length="385" mass="44098">MSRMVSLQNTAGEVATIFVGEDQVPVQADKYLLCSVSDYFRSALNGGFLESSTKILHLPDVTPEMFNIFLLWMYAQPHDQPGMQFIGFNLNNRERRLYRRSFLAARKATAGNATLRRSSIISLGLSGADEISQSRISLHPSTFNQFFIPFTRGLLPTDDVDFLTPGWDYTPTISPRSEGSPHSEAPFSGVWNNKNYYDIDGLPMQEQPITRNPTPEIVNLVYDVLPETSTLRRLLCASWAHCLDPDNTTEDAKKVHKKLNPDFIYDVAVLQTTRLRSTNIQGENFVEQCQFHEHKLFGTRLCKLRMEKKVGLLIDLVERCKALEMEGEYEEWEGRQREGRKRESEESEDEEIEYEEIEDEEIEDEAIEDEAIVDDVYGFLAGMEL</sequence>
<dbReference type="Gene3D" id="3.30.710.10">
    <property type="entry name" value="Potassium Channel Kv1.1, Chain A"/>
    <property type="match status" value="1"/>
</dbReference>
<dbReference type="CDD" id="cd18186">
    <property type="entry name" value="BTB_POZ_ZBTB_KLHL-like"/>
    <property type="match status" value="1"/>
</dbReference>
<dbReference type="PANTHER" id="PTHR47843:SF2">
    <property type="entry name" value="BTB DOMAIN-CONTAINING PROTEIN"/>
    <property type="match status" value="1"/>
</dbReference>
<feature type="domain" description="BTB" evidence="2">
    <location>
        <begin position="13"/>
        <end position="74"/>
    </location>
</feature>
<dbReference type="GeneID" id="54288628"/>
<dbReference type="InterPro" id="IPR000210">
    <property type="entry name" value="BTB/POZ_dom"/>
</dbReference>
<reference evidence="3" key="1">
    <citation type="journal article" date="2020" name="Stud. Mycol.">
        <title>101 Dothideomycetes genomes: a test case for predicting lifestyles and emergence of pathogens.</title>
        <authorList>
            <person name="Haridas S."/>
            <person name="Albert R."/>
            <person name="Binder M."/>
            <person name="Bloem J."/>
            <person name="Labutti K."/>
            <person name="Salamov A."/>
            <person name="Andreopoulos B."/>
            <person name="Baker S."/>
            <person name="Barry K."/>
            <person name="Bills G."/>
            <person name="Bluhm B."/>
            <person name="Cannon C."/>
            <person name="Castanera R."/>
            <person name="Culley D."/>
            <person name="Daum C."/>
            <person name="Ezra D."/>
            <person name="Gonzalez J."/>
            <person name="Henrissat B."/>
            <person name="Kuo A."/>
            <person name="Liang C."/>
            <person name="Lipzen A."/>
            <person name="Lutzoni F."/>
            <person name="Magnuson J."/>
            <person name="Mondo S."/>
            <person name="Nolan M."/>
            <person name="Ohm R."/>
            <person name="Pangilinan J."/>
            <person name="Park H.-J."/>
            <person name="Ramirez L."/>
            <person name="Alfaro M."/>
            <person name="Sun H."/>
            <person name="Tritt A."/>
            <person name="Yoshinaga Y."/>
            <person name="Zwiers L.-H."/>
            <person name="Turgeon B."/>
            <person name="Goodwin S."/>
            <person name="Spatafora J."/>
            <person name="Crous P."/>
            <person name="Grigoriev I."/>
        </authorList>
    </citation>
    <scope>NUCLEOTIDE SEQUENCE</scope>
    <source>
        <strain evidence="3">CBS 175.79</strain>
    </source>
</reference>
<feature type="compositionally biased region" description="Acidic residues" evidence="1">
    <location>
        <begin position="345"/>
        <end position="360"/>
    </location>
</feature>
<dbReference type="PROSITE" id="PS50097">
    <property type="entry name" value="BTB"/>
    <property type="match status" value="1"/>
</dbReference>
<keyword evidence="4" id="KW-1185">Reference proteome</keyword>
<dbReference type="OrthoDB" id="194443at2759"/>
<proteinExistence type="predicted"/>
<dbReference type="Pfam" id="PF00651">
    <property type="entry name" value="BTB"/>
    <property type="match status" value="1"/>
</dbReference>
<gene>
    <name evidence="3" type="ORF">BU24DRAFT_453021</name>
</gene>
<name>A0A6A5XIJ6_9PLEO</name>
<feature type="compositionally biased region" description="Basic and acidic residues" evidence="1">
    <location>
        <begin position="332"/>
        <end position="344"/>
    </location>
</feature>
<dbReference type="RefSeq" id="XP_033380990.1">
    <property type="nucleotide sequence ID" value="XM_033531231.1"/>
</dbReference>
<evidence type="ECO:0000313" key="3">
    <source>
        <dbReference type="EMBL" id="KAF2012651.1"/>
    </source>
</evidence>
<evidence type="ECO:0000259" key="2">
    <source>
        <dbReference type="PROSITE" id="PS50097"/>
    </source>
</evidence>
<feature type="region of interest" description="Disordered" evidence="1">
    <location>
        <begin position="331"/>
        <end position="360"/>
    </location>
</feature>
<evidence type="ECO:0000313" key="4">
    <source>
        <dbReference type="Proteomes" id="UP000799778"/>
    </source>
</evidence>
<accession>A0A6A5XIJ6</accession>
<dbReference type="InterPro" id="IPR011333">
    <property type="entry name" value="SKP1/BTB/POZ_sf"/>
</dbReference>